<sequence>MSYLRYVRLIGTMHVSPRSREEVRREIERVRPNAIAVELDPLRFQGLLSGKRADLRESLTLGRAGIVSYLLTKFEEKLGEEFGMAPGGEMLAAIESAGILGVPLILIDEDIRVIMGKILQAPLRERILLALEASLFFIPGVGEEVAGDSDVLASYEDMMREFRLRYPYLYRVLVEERNEIMAMNLKRAVDDMLLRGVKKPKIVAVVGMGHKRGIERILNSWRPKRRFIYPPGAGQPL</sequence>
<dbReference type="EMBL" id="CP001398">
    <property type="protein sequence ID" value="ACS33583.1"/>
    <property type="molecule type" value="Genomic_DNA"/>
</dbReference>
<dbReference type="OrthoDB" id="185689at2157"/>
<reference evidence="1 2" key="1">
    <citation type="journal article" date="2007" name="Genome Biol.">
        <title>Genome analysis and genome-wide proteomics of Thermococcus gammatolerans, the most radioresistant organism known amongst the Archaea.</title>
        <authorList>
            <person name="Zivanovic Y."/>
            <person name="Armengaud J."/>
            <person name="Lagorce A."/>
            <person name="Leplat C."/>
            <person name="Guerin P."/>
            <person name="Dutertre M."/>
            <person name="Anthouard V."/>
            <person name="Forterre P."/>
            <person name="Wincker P."/>
            <person name="Confalonieri F."/>
        </authorList>
    </citation>
    <scope>NUCLEOTIDE SEQUENCE [LARGE SCALE GENOMIC DNA]</scope>
    <source>
        <strain evidence="2">DSM 15229 / JCM 11827 / EJ3</strain>
    </source>
</reference>
<dbReference type="Proteomes" id="UP000001488">
    <property type="component" value="Chromosome"/>
</dbReference>
<dbReference type="PANTHER" id="PTHR21530:SF7">
    <property type="entry name" value="TRAB DOMAIN-CONTAINING PROTEIN"/>
    <property type="match status" value="1"/>
</dbReference>
<dbReference type="InterPro" id="IPR002816">
    <property type="entry name" value="TraB/PrgY/GumN_fam"/>
</dbReference>
<proteinExistence type="predicted"/>
<dbReference type="InterPro" id="IPR046345">
    <property type="entry name" value="TraB_PrgY-like"/>
</dbReference>
<dbReference type="AlphaFoldDB" id="C5A5S1"/>
<dbReference type="PATRIC" id="fig|593117.10.peg.1080"/>
<dbReference type="Pfam" id="PF01963">
    <property type="entry name" value="TraB_PrgY_gumN"/>
    <property type="match status" value="1"/>
</dbReference>
<dbReference type="RefSeq" id="WP_015858696.1">
    <property type="nucleotide sequence ID" value="NC_012804.1"/>
</dbReference>
<evidence type="ECO:0000313" key="1">
    <source>
        <dbReference type="EMBL" id="ACS33583.1"/>
    </source>
</evidence>
<organism evidence="1 2">
    <name type="scientific">Thermococcus gammatolerans (strain DSM 15229 / JCM 11827 / EJ3)</name>
    <dbReference type="NCBI Taxonomy" id="593117"/>
    <lineage>
        <taxon>Archaea</taxon>
        <taxon>Methanobacteriati</taxon>
        <taxon>Methanobacteriota</taxon>
        <taxon>Thermococci</taxon>
        <taxon>Thermococcales</taxon>
        <taxon>Thermococcaceae</taxon>
        <taxon>Thermococcus</taxon>
    </lineage>
</organism>
<evidence type="ECO:0000313" key="2">
    <source>
        <dbReference type="Proteomes" id="UP000001488"/>
    </source>
</evidence>
<dbReference type="KEGG" id="tga:TGAM_1081"/>
<dbReference type="GeneID" id="7986955"/>
<name>C5A5S1_THEGJ</name>
<dbReference type="eggNOG" id="arCOG02142">
    <property type="taxonomic scope" value="Archaea"/>
</dbReference>
<dbReference type="HOGENOM" id="CLU_066331_0_0_2"/>
<accession>C5A5S1</accession>
<dbReference type="CDD" id="cd14726">
    <property type="entry name" value="TraB_PrgY-like"/>
    <property type="match status" value="1"/>
</dbReference>
<protein>
    <submittedName>
        <fullName evidence="1">Signaling protein, TraB family</fullName>
    </submittedName>
</protein>
<keyword evidence="2" id="KW-1185">Reference proteome</keyword>
<gene>
    <name evidence="1" type="ordered locus">TGAM_1081</name>
</gene>
<dbReference type="STRING" id="593117.TGAM_1081"/>
<dbReference type="PANTHER" id="PTHR21530">
    <property type="entry name" value="PHEROMONE SHUTDOWN PROTEIN"/>
    <property type="match status" value="1"/>
</dbReference>
<dbReference type="PaxDb" id="593117-TGAM_1081"/>